<accession>A0A7Y0LVH8</accession>
<dbReference type="SUPFAM" id="SSF48498">
    <property type="entry name" value="Tetracyclin repressor-like, C-terminal domain"/>
    <property type="match status" value="1"/>
</dbReference>
<dbReference type="InterPro" id="IPR001647">
    <property type="entry name" value="HTH_TetR"/>
</dbReference>
<keyword evidence="7" id="KW-1185">Reference proteome</keyword>
<dbReference type="InterPro" id="IPR050109">
    <property type="entry name" value="HTH-type_TetR-like_transc_reg"/>
</dbReference>
<keyword evidence="1" id="KW-0805">Transcription regulation</keyword>
<dbReference type="AlphaFoldDB" id="A0A7Y0LVH8"/>
<dbReference type="PANTHER" id="PTHR30055:SF243">
    <property type="entry name" value="HTH-TYPE TRANSCRIPTIONAL REGULATOR RV1816"/>
    <property type="match status" value="1"/>
</dbReference>
<dbReference type="InterPro" id="IPR036271">
    <property type="entry name" value="Tet_transcr_reg_TetR-rel_C_sf"/>
</dbReference>
<dbReference type="InterPro" id="IPR025996">
    <property type="entry name" value="MT1864/Rv1816-like_C"/>
</dbReference>
<evidence type="ECO:0000256" key="3">
    <source>
        <dbReference type="ARBA" id="ARBA00023163"/>
    </source>
</evidence>
<evidence type="ECO:0000259" key="5">
    <source>
        <dbReference type="PROSITE" id="PS50977"/>
    </source>
</evidence>
<evidence type="ECO:0000256" key="1">
    <source>
        <dbReference type="ARBA" id="ARBA00023015"/>
    </source>
</evidence>
<keyword evidence="2 4" id="KW-0238">DNA-binding</keyword>
<evidence type="ECO:0000256" key="2">
    <source>
        <dbReference type="ARBA" id="ARBA00023125"/>
    </source>
</evidence>
<dbReference type="PROSITE" id="PS50977">
    <property type="entry name" value="HTH_TETR_2"/>
    <property type="match status" value="1"/>
</dbReference>
<dbReference type="Pfam" id="PF13305">
    <property type="entry name" value="TetR_C_33"/>
    <property type="match status" value="1"/>
</dbReference>
<dbReference type="GO" id="GO:0000976">
    <property type="term" value="F:transcription cis-regulatory region binding"/>
    <property type="evidence" value="ECO:0007669"/>
    <property type="project" value="TreeGrafter"/>
</dbReference>
<proteinExistence type="predicted"/>
<dbReference type="InterPro" id="IPR009057">
    <property type="entry name" value="Homeodomain-like_sf"/>
</dbReference>
<protein>
    <submittedName>
        <fullName evidence="6">TetR/AcrR family transcriptional regulator</fullName>
    </submittedName>
</protein>
<organism evidence="6 7">
    <name type="scientific">Cellulomonas fimi</name>
    <dbReference type="NCBI Taxonomy" id="1708"/>
    <lineage>
        <taxon>Bacteria</taxon>
        <taxon>Bacillati</taxon>
        <taxon>Actinomycetota</taxon>
        <taxon>Actinomycetes</taxon>
        <taxon>Micrococcales</taxon>
        <taxon>Cellulomonadaceae</taxon>
        <taxon>Cellulomonas</taxon>
    </lineage>
</organism>
<dbReference type="Proteomes" id="UP000562124">
    <property type="component" value="Unassembled WGS sequence"/>
</dbReference>
<sequence>MSATTESRRDRQRTATEAEIKAAARAQLVETGAQGVSLRGIARQMGMTAPALYRYYSGLDNLLEAMCEDCFAEVTHEVATQSAASGDDLGARLHLAVRAFRRWAVAHPAEFGLMFRDREEPKGLESCCEHSRRFAEQFLGLFVRIWAEQPFELPDEPVAPEAACAQLREYAASHGVELPMAALWVFASSWVRLFGVICMEVFGQLAFMFRDVEPYFEAELRSVVRAMGIEYVAPDTASALG</sequence>
<evidence type="ECO:0000313" key="6">
    <source>
        <dbReference type="EMBL" id="NMR18987.1"/>
    </source>
</evidence>
<dbReference type="PANTHER" id="PTHR30055">
    <property type="entry name" value="HTH-TYPE TRANSCRIPTIONAL REGULATOR RUTR"/>
    <property type="match status" value="1"/>
</dbReference>
<evidence type="ECO:0000256" key="4">
    <source>
        <dbReference type="PROSITE-ProRule" id="PRU00335"/>
    </source>
</evidence>
<dbReference type="EMBL" id="JABCJJ010000002">
    <property type="protein sequence ID" value="NMR18987.1"/>
    <property type="molecule type" value="Genomic_DNA"/>
</dbReference>
<evidence type="ECO:0000313" key="7">
    <source>
        <dbReference type="Proteomes" id="UP000562124"/>
    </source>
</evidence>
<dbReference type="Gene3D" id="1.10.357.10">
    <property type="entry name" value="Tetracycline Repressor, domain 2"/>
    <property type="match status" value="1"/>
</dbReference>
<keyword evidence="3" id="KW-0804">Transcription</keyword>
<feature type="DNA-binding region" description="H-T-H motif" evidence="4">
    <location>
        <begin position="37"/>
        <end position="56"/>
    </location>
</feature>
<feature type="domain" description="HTH tetR-type" evidence="5">
    <location>
        <begin position="14"/>
        <end position="74"/>
    </location>
</feature>
<comment type="caution">
    <text evidence="6">The sequence shown here is derived from an EMBL/GenBank/DDBJ whole genome shotgun (WGS) entry which is preliminary data.</text>
</comment>
<gene>
    <name evidence="6" type="ORF">HIR71_01895</name>
</gene>
<dbReference type="RefSeq" id="WP_169322921.1">
    <property type="nucleotide sequence ID" value="NZ_JABCJJ010000002.1"/>
</dbReference>
<dbReference type="GO" id="GO:0003700">
    <property type="term" value="F:DNA-binding transcription factor activity"/>
    <property type="evidence" value="ECO:0007669"/>
    <property type="project" value="TreeGrafter"/>
</dbReference>
<dbReference type="SUPFAM" id="SSF46689">
    <property type="entry name" value="Homeodomain-like"/>
    <property type="match status" value="1"/>
</dbReference>
<reference evidence="6 7" key="1">
    <citation type="submission" date="2020-04" db="EMBL/GenBank/DDBJ databases">
        <title>Sequencing and Assembly of C. fimi.</title>
        <authorList>
            <person name="Ramsey A.R."/>
        </authorList>
    </citation>
    <scope>NUCLEOTIDE SEQUENCE [LARGE SCALE GENOMIC DNA]</scope>
    <source>
        <strain evidence="6 7">SB</strain>
    </source>
</reference>
<dbReference type="Pfam" id="PF00440">
    <property type="entry name" value="TetR_N"/>
    <property type="match status" value="1"/>
</dbReference>
<name>A0A7Y0LVH8_CELFI</name>